<proteinExistence type="predicted"/>
<dbReference type="AlphaFoldDB" id="A0A8T0WCS2"/>
<name>A0A8T0WCS2_PANVG</name>
<comment type="caution">
    <text evidence="2">The sequence shown here is derived from an EMBL/GenBank/DDBJ whole genome shotgun (WGS) entry which is preliminary data.</text>
</comment>
<sequence>MQAFLLSAVHTKRLLGYLQELMKANSSSDICRSSAKAGVPRYASGTSNLLLSAVYMEVQHSSAIQLPLPPSRRSTTLPSSASSWPAERSSWPSSWLVVSFLAGNQRDLN</sequence>
<evidence type="ECO:0000313" key="2">
    <source>
        <dbReference type="EMBL" id="KAG2644998.1"/>
    </source>
</evidence>
<protein>
    <submittedName>
        <fullName evidence="2">Uncharacterized protein</fullName>
    </submittedName>
</protein>
<dbReference type="EMBL" id="CM029039">
    <property type="protein sequence ID" value="KAG2644998.1"/>
    <property type="molecule type" value="Genomic_DNA"/>
</dbReference>
<organism evidence="2 3">
    <name type="scientific">Panicum virgatum</name>
    <name type="common">Blackwell switchgrass</name>
    <dbReference type="NCBI Taxonomy" id="38727"/>
    <lineage>
        <taxon>Eukaryota</taxon>
        <taxon>Viridiplantae</taxon>
        <taxon>Streptophyta</taxon>
        <taxon>Embryophyta</taxon>
        <taxon>Tracheophyta</taxon>
        <taxon>Spermatophyta</taxon>
        <taxon>Magnoliopsida</taxon>
        <taxon>Liliopsida</taxon>
        <taxon>Poales</taxon>
        <taxon>Poaceae</taxon>
        <taxon>PACMAD clade</taxon>
        <taxon>Panicoideae</taxon>
        <taxon>Panicodae</taxon>
        <taxon>Paniceae</taxon>
        <taxon>Panicinae</taxon>
        <taxon>Panicum</taxon>
        <taxon>Panicum sect. Hiantes</taxon>
    </lineage>
</organism>
<evidence type="ECO:0000313" key="3">
    <source>
        <dbReference type="Proteomes" id="UP000823388"/>
    </source>
</evidence>
<accession>A0A8T0WCS2</accession>
<gene>
    <name evidence="2" type="ORF">PVAP13_2KG392005</name>
</gene>
<feature type="region of interest" description="Disordered" evidence="1">
    <location>
        <begin position="67"/>
        <end position="88"/>
    </location>
</feature>
<feature type="compositionally biased region" description="Low complexity" evidence="1">
    <location>
        <begin position="71"/>
        <end position="88"/>
    </location>
</feature>
<keyword evidence="3" id="KW-1185">Reference proteome</keyword>
<reference evidence="2" key="1">
    <citation type="submission" date="2020-05" db="EMBL/GenBank/DDBJ databases">
        <title>WGS assembly of Panicum virgatum.</title>
        <authorList>
            <person name="Lovell J.T."/>
            <person name="Jenkins J."/>
            <person name="Shu S."/>
            <person name="Juenger T.E."/>
            <person name="Schmutz J."/>
        </authorList>
    </citation>
    <scope>NUCLEOTIDE SEQUENCE</scope>
    <source>
        <strain evidence="2">AP13</strain>
    </source>
</reference>
<dbReference type="Proteomes" id="UP000823388">
    <property type="component" value="Chromosome 2K"/>
</dbReference>
<evidence type="ECO:0000256" key="1">
    <source>
        <dbReference type="SAM" id="MobiDB-lite"/>
    </source>
</evidence>